<reference evidence="1 2" key="1">
    <citation type="journal article" date="2011" name="Science">
        <title>The Selaginella genome identifies genetic changes associated with the evolution of vascular plants.</title>
        <authorList>
            <person name="Banks J.A."/>
            <person name="Nishiyama T."/>
            <person name="Hasebe M."/>
            <person name="Bowman J.L."/>
            <person name="Gribskov M."/>
            <person name="dePamphilis C."/>
            <person name="Albert V.A."/>
            <person name="Aono N."/>
            <person name="Aoyama T."/>
            <person name="Ambrose B.A."/>
            <person name="Ashton N.W."/>
            <person name="Axtell M.J."/>
            <person name="Barker E."/>
            <person name="Barker M.S."/>
            <person name="Bennetzen J.L."/>
            <person name="Bonawitz N.D."/>
            <person name="Chapple C."/>
            <person name="Cheng C."/>
            <person name="Correa L.G."/>
            <person name="Dacre M."/>
            <person name="DeBarry J."/>
            <person name="Dreyer I."/>
            <person name="Elias M."/>
            <person name="Engstrom E.M."/>
            <person name="Estelle M."/>
            <person name="Feng L."/>
            <person name="Finet C."/>
            <person name="Floyd S.K."/>
            <person name="Frommer W.B."/>
            <person name="Fujita T."/>
            <person name="Gramzow L."/>
            <person name="Gutensohn M."/>
            <person name="Harholt J."/>
            <person name="Hattori M."/>
            <person name="Heyl A."/>
            <person name="Hirai T."/>
            <person name="Hiwatashi Y."/>
            <person name="Ishikawa M."/>
            <person name="Iwata M."/>
            <person name="Karol K.G."/>
            <person name="Koehler B."/>
            <person name="Kolukisaoglu U."/>
            <person name="Kubo M."/>
            <person name="Kurata T."/>
            <person name="Lalonde S."/>
            <person name="Li K."/>
            <person name="Li Y."/>
            <person name="Litt A."/>
            <person name="Lyons E."/>
            <person name="Manning G."/>
            <person name="Maruyama T."/>
            <person name="Michael T.P."/>
            <person name="Mikami K."/>
            <person name="Miyazaki S."/>
            <person name="Morinaga S."/>
            <person name="Murata T."/>
            <person name="Mueller-Roeber B."/>
            <person name="Nelson D.R."/>
            <person name="Obara M."/>
            <person name="Oguri Y."/>
            <person name="Olmstead R.G."/>
            <person name="Onodera N."/>
            <person name="Petersen B.L."/>
            <person name="Pils B."/>
            <person name="Prigge M."/>
            <person name="Rensing S.A."/>
            <person name="Riano-Pachon D.M."/>
            <person name="Roberts A.W."/>
            <person name="Sato Y."/>
            <person name="Scheller H.V."/>
            <person name="Schulz B."/>
            <person name="Schulz C."/>
            <person name="Shakirov E.V."/>
            <person name="Shibagaki N."/>
            <person name="Shinohara N."/>
            <person name="Shippen D.E."/>
            <person name="Soerensen I."/>
            <person name="Sotooka R."/>
            <person name="Sugimoto N."/>
            <person name="Sugita M."/>
            <person name="Sumikawa N."/>
            <person name="Tanurdzic M."/>
            <person name="Theissen G."/>
            <person name="Ulvskov P."/>
            <person name="Wakazuki S."/>
            <person name="Weng J.K."/>
            <person name="Willats W.W."/>
            <person name="Wipf D."/>
            <person name="Wolf P.G."/>
            <person name="Yang L."/>
            <person name="Zimmer A.D."/>
            <person name="Zhu Q."/>
            <person name="Mitros T."/>
            <person name="Hellsten U."/>
            <person name="Loque D."/>
            <person name="Otillar R."/>
            <person name="Salamov A."/>
            <person name="Schmutz J."/>
            <person name="Shapiro H."/>
            <person name="Lindquist E."/>
            <person name="Lucas S."/>
            <person name="Rokhsar D."/>
            <person name="Grigoriev I.V."/>
        </authorList>
    </citation>
    <scope>NUCLEOTIDE SEQUENCE [LARGE SCALE GENOMIC DNA]</scope>
</reference>
<dbReference type="Proteomes" id="UP000001514">
    <property type="component" value="Unassembled WGS sequence"/>
</dbReference>
<gene>
    <name evidence="1" type="ORF">SELMODRAFT_412571</name>
</gene>
<dbReference type="Gramene" id="EFJ26792">
    <property type="protein sequence ID" value="EFJ26792"/>
    <property type="gene ID" value="SELMODRAFT_412571"/>
</dbReference>
<evidence type="ECO:0000313" key="1">
    <source>
        <dbReference type="EMBL" id="EFJ26792.1"/>
    </source>
</evidence>
<proteinExistence type="predicted"/>
<evidence type="ECO:0000313" key="2">
    <source>
        <dbReference type="Proteomes" id="UP000001514"/>
    </source>
</evidence>
<organism evidence="2">
    <name type="scientific">Selaginella moellendorffii</name>
    <name type="common">Spikemoss</name>
    <dbReference type="NCBI Taxonomy" id="88036"/>
    <lineage>
        <taxon>Eukaryota</taxon>
        <taxon>Viridiplantae</taxon>
        <taxon>Streptophyta</taxon>
        <taxon>Embryophyta</taxon>
        <taxon>Tracheophyta</taxon>
        <taxon>Lycopodiopsida</taxon>
        <taxon>Selaginellales</taxon>
        <taxon>Selaginellaceae</taxon>
        <taxon>Selaginella</taxon>
    </lineage>
</organism>
<keyword evidence="2" id="KW-1185">Reference proteome</keyword>
<dbReference type="HOGENOM" id="CLU_824868_0_0_1"/>
<name>D8RLX1_SELML</name>
<dbReference type="KEGG" id="smo:SELMODRAFT_412571"/>
<dbReference type="GO" id="GO:0004842">
    <property type="term" value="F:ubiquitin-protein transferase activity"/>
    <property type="evidence" value="ECO:0000318"/>
    <property type="project" value="GO_Central"/>
</dbReference>
<sequence>MAFQDVRGWMVILCRISFAGLLGSKRRQENLLTQAHYRDADWKVEKTIKQFKHFKGIHRPTSYCQHQKKRAGLSVTYATWVWAVSQSGLVLVREGRGFWVGNPFFNKWKAHGLELPYAKFDPEIATLVDHEQGYRVVFRVRRFVQTAVLCSWKSEWLLCNHLEEDLKKDFVEFVTSSSTVCDNIIHSIGSKSKVALLSYCADNGEVLSLRYLKLGSEVLEGCFKLFGRDGKLYLLGKNGTHLFGLFEIRGENVVLISRAPKSISARFPFIKSASIDNNIIYCISHVKQAMLVTYNLSQQGSWQMVPLPEPLPSCIGILNIVKFSLDLPFGLDLCSAF</sequence>
<protein>
    <submittedName>
        <fullName evidence="1">Uncharacterized protein</fullName>
    </submittedName>
</protein>
<dbReference type="FunCoup" id="D8RLX1">
    <property type="interactions" value="336"/>
</dbReference>
<dbReference type="AlphaFoldDB" id="D8RLX1"/>
<dbReference type="EMBL" id="GL377583">
    <property type="protein sequence ID" value="EFJ26792.1"/>
    <property type="molecule type" value="Genomic_DNA"/>
</dbReference>
<dbReference type="InParanoid" id="D8RLX1"/>
<dbReference type="GO" id="GO:0031146">
    <property type="term" value="P:SCF-dependent proteasomal ubiquitin-dependent protein catabolic process"/>
    <property type="evidence" value="ECO:0000318"/>
    <property type="project" value="GO_Central"/>
</dbReference>
<accession>D8RLX1</accession>